<name>A0AAD9R5A1_ACRCE</name>
<comment type="caution">
    <text evidence="2">The sequence shown here is derived from an EMBL/GenBank/DDBJ whole genome shotgun (WGS) entry which is preliminary data.</text>
</comment>
<protein>
    <recommendedName>
        <fullName evidence="4">Secreted protein</fullName>
    </recommendedName>
</protein>
<dbReference type="AlphaFoldDB" id="A0AAD9R5A1"/>
<evidence type="ECO:0000313" key="3">
    <source>
        <dbReference type="Proteomes" id="UP001249851"/>
    </source>
</evidence>
<feature type="signal peptide" evidence="1">
    <location>
        <begin position="1"/>
        <end position="18"/>
    </location>
</feature>
<keyword evidence="1" id="KW-0732">Signal</keyword>
<evidence type="ECO:0000256" key="1">
    <source>
        <dbReference type="SAM" id="SignalP"/>
    </source>
</evidence>
<evidence type="ECO:0000313" key="2">
    <source>
        <dbReference type="EMBL" id="KAK2573113.1"/>
    </source>
</evidence>
<reference evidence="2" key="1">
    <citation type="journal article" date="2023" name="G3 (Bethesda)">
        <title>Whole genome assembly and annotation of the endangered Caribbean coral Acropora cervicornis.</title>
        <authorList>
            <person name="Selwyn J.D."/>
            <person name="Vollmer S.V."/>
        </authorList>
    </citation>
    <scope>NUCLEOTIDE SEQUENCE</scope>
    <source>
        <strain evidence="2">K2</strain>
    </source>
</reference>
<accession>A0AAD9R5A1</accession>
<feature type="chain" id="PRO_5042285215" description="Secreted protein" evidence="1">
    <location>
        <begin position="19"/>
        <end position="97"/>
    </location>
</feature>
<reference evidence="2" key="2">
    <citation type="journal article" date="2023" name="Science">
        <title>Genomic signatures of disease resistance in endangered staghorn corals.</title>
        <authorList>
            <person name="Vollmer S.V."/>
            <person name="Selwyn J.D."/>
            <person name="Despard B.A."/>
            <person name="Roesel C.L."/>
        </authorList>
    </citation>
    <scope>NUCLEOTIDE SEQUENCE</scope>
    <source>
        <strain evidence="2">K2</strain>
    </source>
</reference>
<dbReference type="Proteomes" id="UP001249851">
    <property type="component" value="Unassembled WGS sequence"/>
</dbReference>
<evidence type="ECO:0008006" key="4">
    <source>
        <dbReference type="Google" id="ProtNLM"/>
    </source>
</evidence>
<dbReference type="EMBL" id="JARQWQ010000003">
    <property type="protein sequence ID" value="KAK2573113.1"/>
    <property type="molecule type" value="Genomic_DNA"/>
</dbReference>
<organism evidence="2 3">
    <name type="scientific">Acropora cervicornis</name>
    <name type="common">Staghorn coral</name>
    <dbReference type="NCBI Taxonomy" id="6130"/>
    <lineage>
        <taxon>Eukaryota</taxon>
        <taxon>Metazoa</taxon>
        <taxon>Cnidaria</taxon>
        <taxon>Anthozoa</taxon>
        <taxon>Hexacorallia</taxon>
        <taxon>Scleractinia</taxon>
        <taxon>Astrocoeniina</taxon>
        <taxon>Acroporidae</taxon>
        <taxon>Acropora</taxon>
    </lineage>
</organism>
<gene>
    <name evidence="2" type="ORF">P5673_002150</name>
</gene>
<keyword evidence="3" id="KW-1185">Reference proteome</keyword>
<sequence>MKIFGAFRSSLLLHSLLAFETKIIRIAILTGRKLVFHLPDRIFYVNSFCVVLQEKGKCENGNSNNFAKVTAVSTGISKIRIAQRNAFAARKKKKNTI</sequence>
<proteinExistence type="predicted"/>